<organism evidence="2 3">
    <name type="scientific">Ceratodon purpureus</name>
    <name type="common">Fire moss</name>
    <name type="synonym">Dicranum purpureum</name>
    <dbReference type="NCBI Taxonomy" id="3225"/>
    <lineage>
        <taxon>Eukaryota</taxon>
        <taxon>Viridiplantae</taxon>
        <taxon>Streptophyta</taxon>
        <taxon>Embryophyta</taxon>
        <taxon>Bryophyta</taxon>
        <taxon>Bryophytina</taxon>
        <taxon>Bryopsida</taxon>
        <taxon>Dicranidae</taxon>
        <taxon>Pseudoditrichales</taxon>
        <taxon>Ditrichaceae</taxon>
        <taxon>Ceratodon</taxon>
    </lineage>
</organism>
<protein>
    <submittedName>
        <fullName evidence="2">Uncharacterized protein</fullName>
    </submittedName>
</protein>
<dbReference type="OrthoDB" id="1056237at2759"/>
<dbReference type="PANTHER" id="PTHR31414:SF18">
    <property type="entry name" value="TRANSMEMBRANE PROTEIN-RELATED"/>
    <property type="match status" value="1"/>
</dbReference>
<gene>
    <name evidence="2" type="ORF">KC19_11G129000</name>
</gene>
<evidence type="ECO:0000256" key="1">
    <source>
        <dbReference type="SAM" id="Phobius"/>
    </source>
</evidence>
<sequence>MLMRFPFPQSGERGYREMSKMDTSGRYSASVVKKKTKVFGPASTSKFSFASTLALVSIVFLVQVWSPGAAASRAFGDASGDSDVVVVYESGSVTPGMHTLRGSSNAVNIEFGHFLDRKLLQVQPSTTTRPLAVRGDRRDPLNGFKKYREGYDVKNKHYWASAIYTGVYGYAVGVAWLLLGLLLALAACCKLCCCRRERVPKDHSSVYYWLPRILVLLLSLFAIGCIITLFIRNKQFHTQAFNVRDSIQASANDATGAVRNVSTTLSRVDTLVSKYNIAGLDRIGSTVTSLNQQADSITNEVNNNLHTYNRLINGIEIALIVILAVALFLVVAGLLSAFIGWRTIFFLIILLGWLLTVLTWILFGLFFAVNNITSDTCQAFSEYLQAPANTTLDNLLPCVDLATASSASAVARQGVDNIIVQANNVVTQINQANARLGRTNTVSSVCDPIGPAPDYTYSSTCPQGTVAIGQLPQVLQPYVCPTEPVTNACAAAGRVVTPTQNTTINDFSQGGQGLVSIIPTVDSLTNCSFVYNTFNTIVTQRCSPAKQALRNLWIPLLLLSIALTLLTVSWILANHRNKVKRYSSVYAQDSPRMPK</sequence>
<keyword evidence="1" id="KW-1133">Transmembrane helix</keyword>
<comment type="caution">
    <text evidence="2">The sequence shown here is derived from an EMBL/GenBank/DDBJ whole genome shotgun (WGS) entry which is preliminary data.</text>
</comment>
<feature type="transmembrane region" description="Helical" evidence="1">
    <location>
        <begin position="209"/>
        <end position="231"/>
    </location>
</feature>
<name>A0A8T0GEH7_CERPU</name>
<accession>A0A8T0GEH7</accession>
<feature type="transmembrane region" description="Helical" evidence="1">
    <location>
        <begin position="552"/>
        <end position="573"/>
    </location>
</feature>
<feature type="transmembrane region" description="Helical" evidence="1">
    <location>
        <begin position="345"/>
        <end position="369"/>
    </location>
</feature>
<feature type="transmembrane region" description="Helical" evidence="1">
    <location>
        <begin position="47"/>
        <end position="65"/>
    </location>
</feature>
<proteinExistence type="predicted"/>
<dbReference type="GO" id="GO:0016020">
    <property type="term" value="C:membrane"/>
    <property type="evidence" value="ECO:0007669"/>
    <property type="project" value="TreeGrafter"/>
</dbReference>
<dbReference type="Proteomes" id="UP000822688">
    <property type="component" value="Chromosome 11"/>
</dbReference>
<reference evidence="2 3" key="1">
    <citation type="submission" date="2020-06" db="EMBL/GenBank/DDBJ databases">
        <title>WGS assembly of Ceratodon purpureus strain R40.</title>
        <authorList>
            <person name="Carey S.B."/>
            <person name="Jenkins J."/>
            <person name="Shu S."/>
            <person name="Lovell J.T."/>
            <person name="Sreedasyam A."/>
            <person name="Maumus F."/>
            <person name="Tiley G.P."/>
            <person name="Fernandez-Pozo N."/>
            <person name="Barry K."/>
            <person name="Chen C."/>
            <person name="Wang M."/>
            <person name="Lipzen A."/>
            <person name="Daum C."/>
            <person name="Saski C.A."/>
            <person name="Payton A.C."/>
            <person name="Mcbreen J.C."/>
            <person name="Conrad R.E."/>
            <person name="Kollar L.M."/>
            <person name="Olsson S."/>
            <person name="Huttunen S."/>
            <person name="Landis J.B."/>
            <person name="Wickett N.J."/>
            <person name="Johnson M.G."/>
            <person name="Rensing S.A."/>
            <person name="Grimwood J."/>
            <person name="Schmutz J."/>
            <person name="Mcdaniel S.F."/>
        </authorList>
    </citation>
    <scope>NUCLEOTIDE SEQUENCE [LARGE SCALE GENOMIC DNA]</scope>
    <source>
        <strain evidence="2 3">R40</strain>
    </source>
</reference>
<keyword evidence="1" id="KW-0812">Transmembrane</keyword>
<evidence type="ECO:0000313" key="2">
    <source>
        <dbReference type="EMBL" id="KAG0557423.1"/>
    </source>
</evidence>
<keyword evidence="1" id="KW-0472">Membrane</keyword>
<dbReference type="AlphaFoldDB" id="A0A8T0GEH7"/>
<feature type="transmembrane region" description="Helical" evidence="1">
    <location>
        <begin position="167"/>
        <end position="188"/>
    </location>
</feature>
<dbReference type="EMBL" id="CM026432">
    <property type="protein sequence ID" value="KAG0557423.1"/>
    <property type="molecule type" value="Genomic_DNA"/>
</dbReference>
<dbReference type="PANTHER" id="PTHR31414">
    <property type="entry name" value="TRANSMEMBRANE PROTEIN DDB_G0292058"/>
    <property type="match status" value="1"/>
</dbReference>
<keyword evidence="3" id="KW-1185">Reference proteome</keyword>
<feature type="transmembrane region" description="Helical" evidence="1">
    <location>
        <begin position="317"/>
        <end position="338"/>
    </location>
</feature>
<dbReference type="InterPro" id="IPR040283">
    <property type="entry name" value="DDB_G0292058-like"/>
</dbReference>
<evidence type="ECO:0000313" key="3">
    <source>
        <dbReference type="Proteomes" id="UP000822688"/>
    </source>
</evidence>